<proteinExistence type="predicted"/>
<protein>
    <submittedName>
        <fullName evidence="1">Uncharacterized protein</fullName>
    </submittedName>
</protein>
<dbReference type="EMBL" id="JH226136">
    <property type="protein sequence ID" value="EHY60744.1"/>
    <property type="molecule type" value="Genomic_DNA"/>
</dbReference>
<dbReference type="VEuPathDB" id="FungiDB:HMPREF1120_08689"/>
<dbReference type="eggNOG" id="ENOG502S6YK">
    <property type="taxonomic scope" value="Eukaryota"/>
</dbReference>
<dbReference type="InParanoid" id="H6C9M8"/>
<dbReference type="OrthoDB" id="2100988at2759"/>
<dbReference type="Proteomes" id="UP000007304">
    <property type="component" value="Unassembled WGS sequence"/>
</dbReference>
<name>H6C9M8_EXODN</name>
<evidence type="ECO:0000313" key="2">
    <source>
        <dbReference type="Proteomes" id="UP000007304"/>
    </source>
</evidence>
<dbReference type="HOGENOM" id="CLU_148782_2_0_1"/>
<evidence type="ECO:0000313" key="1">
    <source>
        <dbReference type="EMBL" id="EHY60744.1"/>
    </source>
</evidence>
<dbReference type="PANTHER" id="PTHR34286:SF1">
    <property type="entry name" value="TRANSMEMBRANE PROTEIN"/>
    <property type="match status" value="1"/>
</dbReference>
<dbReference type="AlphaFoldDB" id="H6C9M8"/>
<keyword evidence="2" id="KW-1185">Reference proteome</keyword>
<reference evidence="1" key="1">
    <citation type="submission" date="2011-07" db="EMBL/GenBank/DDBJ databases">
        <title>The Genome Sequence of Exophiala (Wangiella) dermatitidis NIH/UT8656.</title>
        <authorList>
            <consortium name="The Broad Institute Genome Sequencing Platform"/>
            <person name="Cuomo C."/>
            <person name="Wang Z."/>
            <person name="Hunicke-Smith S."/>
            <person name="Szanislo P.J."/>
            <person name="Earl A."/>
            <person name="Young S.K."/>
            <person name="Zeng Q."/>
            <person name="Gargeya S."/>
            <person name="Fitzgerald M."/>
            <person name="Haas B."/>
            <person name="Abouelleil A."/>
            <person name="Alvarado L."/>
            <person name="Arachchi H.M."/>
            <person name="Berlin A."/>
            <person name="Brown A."/>
            <person name="Chapman S.B."/>
            <person name="Chen Z."/>
            <person name="Dunbar C."/>
            <person name="Freedman E."/>
            <person name="Gearin G."/>
            <person name="Gellesch M."/>
            <person name="Goldberg J."/>
            <person name="Griggs A."/>
            <person name="Gujja S."/>
            <person name="Heiman D."/>
            <person name="Howarth C."/>
            <person name="Larson L."/>
            <person name="Lui A."/>
            <person name="MacDonald P.J.P."/>
            <person name="Montmayeur A."/>
            <person name="Murphy C."/>
            <person name="Neiman D."/>
            <person name="Pearson M."/>
            <person name="Priest M."/>
            <person name="Roberts A."/>
            <person name="Saif S."/>
            <person name="Shea T."/>
            <person name="Shenoy N."/>
            <person name="Sisk P."/>
            <person name="Stolte C."/>
            <person name="Sykes S."/>
            <person name="Wortman J."/>
            <person name="Nusbaum C."/>
            <person name="Birren B."/>
        </authorList>
    </citation>
    <scope>NUCLEOTIDE SEQUENCE</scope>
    <source>
        <strain evidence="1">NIH/UT8656</strain>
    </source>
</reference>
<gene>
    <name evidence="1" type="ORF">HMPREF1120_08689</name>
</gene>
<organism evidence="1 2">
    <name type="scientific">Exophiala dermatitidis (strain ATCC 34100 / CBS 525.76 / NIH/UT8656)</name>
    <name type="common">Black yeast</name>
    <name type="synonym">Wangiella dermatitidis</name>
    <dbReference type="NCBI Taxonomy" id="858893"/>
    <lineage>
        <taxon>Eukaryota</taxon>
        <taxon>Fungi</taxon>
        <taxon>Dikarya</taxon>
        <taxon>Ascomycota</taxon>
        <taxon>Pezizomycotina</taxon>
        <taxon>Eurotiomycetes</taxon>
        <taxon>Chaetothyriomycetidae</taxon>
        <taxon>Chaetothyriales</taxon>
        <taxon>Herpotrichiellaceae</taxon>
        <taxon>Exophiala</taxon>
    </lineage>
</organism>
<sequence length="132" mass="15097">MIACLLKVHLDPLGWHRQAHITIDHRNYNTSPYPQPIYTQAALSEIANMGGGGKIPYPKHIWSPAGGWYGQPQNWKTNTAVFGLIIAACAGLAWRVSAEREHRYRMPERDAFFPSRYWTKQIIEHDKAQKGQ</sequence>
<dbReference type="GeneID" id="20313328"/>
<dbReference type="RefSeq" id="XP_009161205.1">
    <property type="nucleotide sequence ID" value="XM_009162957.1"/>
</dbReference>
<dbReference type="PANTHER" id="PTHR34286">
    <property type="entry name" value="TRANSMEMBRANE PROTEIN"/>
    <property type="match status" value="1"/>
</dbReference>
<dbReference type="STRING" id="858893.H6C9M8"/>
<accession>H6C9M8</accession>